<evidence type="ECO:0000313" key="1">
    <source>
        <dbReference type="EMBL" id="KAL0451584.1"/>
    </source>
</evidence>
<dbReference type="Gene3D" id="3.10.120.10">
    <property type="entry name" value="Cytochrome b5-like heme/steroid binding domain"/>
    <property type="match status" value="1"/>
</dbReference>
<reference evidence="1" key="2">
    <citation type="journal article" date="2024" name="Plant">
        <title>Genomic evolution and insights into agronomic trait innovations of Sesamum species.</title>
        <authorList>
            <person name="Miao H."/>
            <person name="Wang L."/>
            <person name="Qu L."/>
            <person name="Liu H."/>
            <person name="Sun Y."/>
            <person name="Le M."/>
            <person name="Wang Q."/>
            <person name="Wei S."/>
            <person name="Zheng Y."/>
            <person name="Lin W."/>
            <person name="Duan Y."/>
            <person name="Cao H."/>
            <person name="Xiong S."/>
            <person name="Wang X."/>
            <person name="Wei L."/>
            <person name="Li C."/>
            <person name="Ma Q."/>
            <person name="Ju M."/>
            <person name="Zhao R."/>
            <person name="Li G."/>
            <person name="Mu C."/>
            <person name="Tian Q."/>
            <person name="Mei H."/>
            <person name="Zhang T."/>
            <person name="Gao T."/>
            <person name="Zhang H."/>
        </authorList>
    </citation>
    <scope>NUCLEOTIDE SEQUENCE</scope>
    <source>
        <strain evidence="1">KEN1</strain>
    </source>
</reference>
<gene>
    <name evidence="1" type="ORF">Slati_1136500</name>
</gene>
<dbReference type="AlphaFoldDB" id="A0AAW2XCS0"/>
<dbReference type="InterPro" id="IPR036400">
    <property type="entry name" value="Cyt_B5-like_heme/steroid_sf"/>
</dbReference>
<dbReference type="EMBL" id="JACGWN010000004">
    <property type="protein sequence ID" value="KAL0451584.1"/>
    <property type="molecule type" value="Genomic_DNA"/>
</dbReference>
<organism evidence="1">
    <name type="scientific">Sesamum latifolium</name>
    <dbReference type="NCBI Taxonomy" id="2727402"/>
    <lineage>
        <taxon>Eukaryota</taxon>
        <taxon>Viridiplantae</taxon>
        <taxon>Streptophyta</taxon>
        <taxon>Embryophyta</taxon>
        <taxon>Tracheophyta</taxon>
        <taxon>Spermatophyta</taxon>
        <taxon>Magnoliopsida</taxon>
        <taxon>eudicotyledons</taxon>
        <taxon>Gunneridae</taxon>
        <taxon>Pentapetalae</taxon>
        <taxon>asterids</taxon>
        <taxon>lamiids</taxon>
        <taxon>Lamiales</taxon>
        <taxon>Pedaliaceae</taxon>
        <taxon>Sesamum</taxon>
    </lineage>
</organism>
<accession>A0AAW2XCS0</accession>
<reference evidence="1" key="1">
    <citation type="submission" date="2020-06" db="EMBL/GenBank/DDBJ databases">
        <authorList>
            <person name="Li T."/>
            <person name="Hu X."/>
            <person name="Zhang T."/>
            <person name="Song X."/>
            <person name="Zhang H."/>
            <person name="Dai N."/>
            <person name="Sheng W."/>
            <person name="Hou X."/>
            <person name="Wei L."/>
        </authorList>
    </citation>
    <scope>NUCLEOTIDE SEQUENCE</scope>
    <source>
        <strain evidence="1">KEN1</strain>
        <tissue evidence="1">Leaf</tissue>
    </source>
</reference>
<name>A0AAW2XCS0_9LAMI</name>
<comment type="caution">
    <text evidence="1">The sequence shown here is derived from an EMBL/GenBank/DDBJ whole genome shotgun (WGS) entry which is preliminary data.</text>
</comment>
<protein>
    <submittedName>
        <fullName evidence="1">Inducible nitrate reductase [NADH] 2</fullName>
    </submittedName>
</protein>
<dbReference type="Gene3D" id="2.60.40.650">
    <property type="match status" value="1"/>
</dbReference>
<sequence>MNNCWFRVKANVCKPHNGEIGIVFKHPTQFDNQSDRWMAKEWHLEKSSNENQTLKKNASSSFMNTTSKTLSISEVEKHNSPDFAWIIVYDCTRFLKDHHQRHRQYPHQCWHQLHGGIRRHILQKG</sequence>
<dbReference type="SUPFAM" id="SSF55856">
    <property type="entry name" value="Cytochrome b5-like heme/steroid binding domain"/>
    <property type="match status" value="1"/>
</dbReference>
<proteinExistence type="predicted"/>